<evidence type="ECO:0000313" key="13">
    <source>
        <dbReference type="Proteomes" id="UP000600363"/>
    </source>
</evidence>
<dbReference type="RefSeq" id="WP_042684614.1">
    <property type="nucleotide sequence ID" value="NZ_DUIH01000021.1"/>
</dbReference>
<evidence type="ECO:0000313" key="12">
    <source>
        <dbReference type="EMBL" id="HIH70269.1"/>
    </source>
</evidence>
<dbReference type="GO" id="GO:0000428">
    <property type="term" value="C:DNA-directed RNA polymerase complex"/>
    <property type="evidence" value="ECO:0007669"/>
    <property type="project" value="UniProtKB-KW"/>
</dbReference>
<dbReference type="InterPro" id="IPR020607">
    <property type="entry name" value="Primase_DnaG_arc"/>
</dbReference>
<evidence type="ECO:0000256" key="10">
    <source>
        <dbReference type="SAM" id="MobiDB-lite"/>
    </source>
</evidence>
<keyword evidence="6" id="KW-0479">Metal-binding</keyword>
<comment type="caution">
    <text evidence="12">The sequence shown here is derived from an EMBL/GenBank/DDBJ whole genome shotgun (WGS) entry which is preliminary data.</text>
</comment>
<dbReference type="GO" id="GO:0046872">
    <property type="term" value="F:metal ion binding"/>
    <property type="evidence" value="ECO:0007669"/>
    <property type="project" value="UniProtKB-KW"/>
</dbReference>
<dbReference type="EC" id="2.7.7.101" evidence="9"/>
<evidence type="ECO:0000256" key="7">
    <source>
        <dbReference type="ARBA" id="ARBA00022842"/>
    </source>
</evidence>
<comment type="catalytic activity">
    <reaction evidence="9">
        <text>ssDNA + n NTP = ssDNA/pppN(pN)n-1 hybrid + (n-1) diphosphate.</text>
        <dbReference type="EC" id="2.7.7.101"/>
    </reaction>
</comment>
<evidence type="ECO:0000259" key="11">
    <source>
        <dbReference type="PROSITE" id="PS50880"/>
    </source>
</evidence>
<dbReference type="GO" id="GO:0000178">
    <property type="term" value="C:exosome (RNase complex)"/>
    <property type="evidence" value="ECO:0007669"/>
    <property type="project" value="UniProtKB-KW"/>
</dbReference>
<dbReference type="GO" id="GO:1990077">
    <property type="term" value="C:primosome complex"/>
    <property type="evidence" value="ECO:0007669"/>
    <property type="project" value="UniProtKB-KW"/>
</dbReference>
<evidence type="ECO:0000256" key="2">
    <source>
        <dbReference type="ARBA" id="ARBA00022515"/>
    </source>
</evidence>
<dbReference type="Gene3D" id="3.40.1360.10">
    <property type="match status" value="1"/>
</dbReference>
<dbReference type="InterPro" id="IPR034154">
    <property type="entry name" value="TOPRIM_DnaG/twinkle"/>
</dbReference>
<evidence type="ECO:0000256" key="4">
    <source>
        <dbReference type="ARBA" id="ARBA00022695"/>
    </source>
</evidence>
<dbReference type="SMART" id="SM00493">
    <property type="entry name" value="TOPRIM"/>
    <property type="match status" value="1"/>
</dbReference>
<feature type="domain" description="Toprim" evidence="11">
    <location>
        <begin position="172"/>
        <end position="258"/>
    </location>
</feature>
<dbReference type="GO" id="GO:0003899">
    <property type="term" value="F:DNA-directed RNA polymerase activity"/>
    <property type="evidence" value="ECO:0007669"/>
    <property type="project" value="UniProtKB-UniRule"/>
</dbReference>
<keyword evidence="2 9" id="KW-0639">Primosome</keyword>
<keyword evidence="4 9" id="KW-0548">Nucleotidyltransferase</keyword>
<gene>
    <name evidence="9" type="primary">dnaG</name>
    <name evidence="12" type="ORF">HA299_06645</name>
</gene>
<dbReference type="SUPFAM" id="SSF56731">
    <property type="entry name" value="DNA primase core"/>
    <property type="match status" value="1"/>
</dbReference>
<dbReference type="EMBL" id="DUIH01000021">
    <property type="protein sequence ID" value="HIH70269.1"/>
    <property type="molecule type" value="Genomic_DNA"/>
</dbReference>
<keyword evidence="1 9" id="KW-0240">DNA-directed RNA polymerase</keyword>
<dbReference type="GO" id="GO:0006269">
    <property type="term" value="P:DNA replication, synthesis of primer"/>
    <property type="evidence" value="ECO:0007669"/>
    <property type="project" value="UniProtKB-UniRule"/>
</dbReference>
<dbReference type="AlphaFoldDB" id="A0A832RXS0"/>
<keyword evidence="3 9" id="KW-0808">Transferase</keyword>
<comment type="subunit">
    <text evidence="9">Forms a ternary complex with MCM helicase and DNA. Component of the archaeal exosome complex.</text>
</comment>
<dbReference type="HAMAP" id="MF_00007">
    <property type="entry name" value="DNA_primase_DnaG_arc"/>
    <property type="match status" value="1"/>
</dbReference>
<comment type="function">
    <text evidence="9">RNA polymerase that catalyzes the synthesis of short RNA molecules used as primers for DNA polymerase during DNA replication. Also part of the exosome, which is a complex involved in RNA degradation. Acts as a poly(A)-binding protein that enhances the interaction between heteropolymeric, adenine-rich transcripts and the exosome.</text>
</comment>
<dbReference type="GO" id="GO:0008143">
    <property type="term" value="F:poly(A) binding"/>
    <property type="evidence" value="ECO:0007669"/>
    <property type="project" value="InterPro"/>
</dbReference>
<feature type="region of interest" description="Disordered" evidence="10">
    <location>
        <begin position="286"/>
        <end position="330"/>
    </location>
</feature>
<dbReference type="InterPro" id="IPR050219">
    <property type="entry name" value="DnaG_primase"/>
</dbReference>
<protein>
    <recommendedName>
        <fullName evidence="9">DNA primase DnaG</fullName>
        <ecNumber evidence="9">2.7.7.101</ecNumber>
    </recommendedName>
</protein>
<dbReference type="InterPro" id="IPR006171">
    <property type="entry name" value="TOPRIM_dom"/>
</dbReference>
<dbReference type="PANTHER" id="PTHR30313:SF2">
    <property type="entry name" value="DNA PRIMASE"/>
    <property type="match status" value="1"/>
</dbReference>
<comment type="similarity">
    <text evidence="9">Belongs to the archaeal DnaG primase family.</text>
</comment>
<keyword evidence="9" id="KW-0271">Exosome</keyword>
<keyword evidence="7" id="KW-0460">Magnesium</keyword>
<dbReference type="GO" id="GO:0005737">
    <property type="term" value="C:cytoplasm"/>
    <property type="evidence" value="ECO:0007669"/>
    <property type="project" value="TreeGrafter"/>
</dbReference>
<evidence type="ECO:0000256" key="9">
    <source>
        <dbReference type="HAMAP-Rule" id="MF_00007"/>
    </source>
</evidence>
<dbReference type="NCBIfam" id="NF003108">
    <property type="entry name" value="PRK04031.1-1"/>
    <property type="match status" value="1"/>
</dbReference>
<accession>A0A832RXS0</accession>
<evidence type="ECO:0000256" key="3">
    <source>
        <dbReference type="ARBA" id="ARBA00022679"/>
    </source>
</evidence>
<reference evidence="12" key="1">
    <citation type="journal article" date="2020" name="bioRxiv">
        <title>A rank-normalized archaeal taxonomy based on genome phylogeny resolves widespread incomplete and uneven classifications.</title>
        <authorList>
            <person name="Rinke C."/>
            <person name="Chuvochina M."/>
            <person name="Mussig A.J."/>
            <person name="Chaumeil P.-A."/>
            <person name="Waite D.W."/>
            <person name="Whitman W.B."/>
            <person name="Parks D.H."/>
            <person name="Hugenholtz P."/>
        </authorList>
    </citation>
    <scope>NUCLEOTIDE SEQUENCE</scope>
    <source>
        <strain evidence="12">UBA12518</strain>
    </source>
</reference>
<name>A0A832RXS0_9EURY</name>
<evidence type="ECO:0000256" key="5">
    <source>
        <dbReference type="ARBA" id="ARBA00022705"/>
    </source>
</evidence>
<evidence type="ECO:0000256" key="6">
    <source>
        <dbReference type="ARBA" id="ARBA00022723"/>
    </source>
</evidence>
<dbReference type="Pfam" id="PF13662">
    <property type="entry name" value="Toprim_4"/>
    <property type="match status" value="1"/>
</dbReference>
<dbReference type="Proteomes" id="UP000600363">
    <property type="component" value="Unassembled WGS sequence"/>
</dbReference>
<keyword evidence="5 9" id="KW-0235">DNA replication</keyword>
<keyword evidence="8 9" id="KW-0804">Transcription</keyword>
<sequence>MQNSDATTKYLIHAKISADGVIERPDVVGAIFGQTEGLLGSDLDLRDLQKSGRIGRIEVNLKLKNGKARGTIDIPSSLDKVETAILAAALETIDRIGPCVSKIEVVKIEDVRASKRKWIVERAKQILIEAFDTSVPESQELAEEVKQSVRTEELCYWGPERLPAGPNIDDSDAILIVEGRADVLNLLKYGIKNAIAIGGTNVPSSIAQLSKNKVVTAFTDGDRGGELIIKELLRVADIDYIARAPDGKGVEELVHKEIVRALRQKVPVDRVRDYYLRPTPRRRHVNRVESETAHAAVTKTPLPEPAEPAEEVEPTGKANEQAVEEPSEAKVEIEVESRQASLRRQVEQVNGTGVARLLDGEYSVLKELSVAELADGLKELNGTVKAAVFDGVITQRLLDIAATKNIECVVGAKLGSLVKVPANVKVMTFDSV</sequence>
<evidence type="ECO:0000256" key="8">
    <source>
        <dbReference type="ARBA" id="ARBA00023163"/>
    </source>
</evidence>
<dbReference type="FunFam" id="3.40.1360.10:FF:000010">
    <property type="entry name" value="DNA primase DnaG"/>
    <property type="match status" value="1"/>
</dbReference>
<evidence type="ECO:0000256" key="1">
    <source>
        <dbReference type="ARBA" id="ARBA00022478"/>
    </source>
</evidence>
<proteinExistence type="inferred from homology"/>
<dbReference type="CDD" id="cd01029">
    <property type="entry name" value="TOPRIM_primases"/>
    <property type="match status" value="1"/>
</dbReference>
<organism evidence="12 13">
    <name type="scientific">Methermicoccus shengliensis</name>
    <dbReference type="NCBI Taxonomy" id="660064"/>
    <lineage>
        <taxon>Archaea</taxon>
        <taxon>Methanobacteriati</taxon>
        <taxon>Methanobacteriota</taxon>
        <taxon>Stenosarchaea group</taxon>
        <taxon>Methanomicrobia</taxon>
        <taxon>Methanosarcinales</taxon>
        <taxon>Methermicoccaceae</taxon>
        <taxon>Methermicoccus</taxon>
    </lineage>
</organism>
<dbReference type="PANTHER" id="PTHR30313">
    <property type="entry name" value="DNA PRIMASE"/>
    <property type="match status" value="1"/>
</dbReference>
<dbReference type="PROSITE" id="PS50880">
    <property type="entry name" value="TOPRIM"/>
    <property type="match status" value="1"/>
</dbReference>